<name>A0A3F2S5A1_9STRA</name>
<accession>A0A3F2S5A1</accession>
<dbReference type="GO" id="GO:0005737">
    <property type="term" value="C:cytoplasm"/>
    <property type="evidence" value="ECO:0007669"/>
    <property type="project" value="TreeGrafter"/>
</dbReference>
<organism evidence="4 5">
    <name type="scientific">Phytophthora kernoviae</name>
    <dbReference type="NCBI Taxonomy" id="325452"/>
    <lineage>
        <taxon>Eukaryota</taxon>
        <taxon>Sar</taxon>
        <taxon>Stramenopiles</taxon>
        <taxon>Oomycota</taxon>
        <taxon>Peronosporomycetes</taxon>
        <taxon>Peronosporales</taxon>
        <taxon>Peronosporaceae</taxon>
        <taxon>Phytophthora</taxon>
    </lineage>
</organism>
<evidence type="ECO:0000256" key="1">
    <source>
        <dbReference type="SAM" id="MobiDB-lite"/>
    </source>
</evidence>
<gene>
    <name evidence="3" type="ORF">BBJ29_002355</name>
    <name evidence="4" type="ORF">BBP00_00000142</name>
</gene>
<evidence type="ECO:0000313" key="4">
    <source>
        <dbReference type="EMBL" id="RLN69755.1"/>
    </source>
</evidence>
<evidence type="ECO:0000259" key="2">
    <source>
        <dbReference type="Pfam" id="PF10354"/>
    </source>
</evidence>
<dbReference type="AlphaFoldDB" id="A0A3F2S5A1"/>
<comment type="caution">
    <text evidence="4">The sequence shown here is derived from an EMBL/GenBank/DDBJ whole genome shotgun (WGS) entry which is preliminary data.</text>
</comment>
<proteinExistence type="predicted"/>
<reference evidence="5 6" key="1">
    <citation type="submission" date="2018-07" db="EMBL/GenBank/DDBJ databases">
        <title>Genome sequencing of oomycete isolates from Chile give support for New Zealand origin for Phytophthora kernoviae and make available the first Nothophytophthora sp. genome.</title>
        <authorList>
            <person name="Studholme D.J."/>
            <person name="Sanfuentes E."/>
            <person name="Panda P."/>
            <person name="Hill R."/>
            <person name="Sambles C."/>
            <person name="Grant M."/>
            <person name="Williams N.M."/>
            <person name="Mcdougal R.L."/>
        </authorList>
    </citation>
    <scope>NUCLEOTIDE SEQUENCE [LARGE SCALE GENOMIC DNA]</scope>
    <source>
        <strain evidence="4">Chile6</strain>
        <strain evidence="3">Chile7</strain>
    </source>
</reference>
<dbReference type="Proteomes" id="UP000284657">
    <property type="component" value="Unassembled WGS sequence"/>
</dbReference>
<dbReference type="GO" id="GO:0070475">
    <property type="term" value="P:rRNA base methylation"/>
    <property type="evidence" value="ECO:0007669"/>
    <property type="project" value="InterPro"/>
</dbReference>
<feature type="region of interest" description="Disordered" evidence="1">
    <location>
        <begin position="278"/>
        <end position="327"/>
    </location>
</feature>
<evidence type="ECO:0000313" key="6">
    <source>
        <dbReference type="Proteomes" id="UP000284657"/>
    </source>
</evidence>
<dbReference type="PANTHER" id="PTHR11538">
    <property type="entry name" value="PHENYLALANYL-TRNA SYNTHETASE"/>
    <property type="match status" value="1"/>
</dbReference>
<dbReference type="OrthoDB" id="273345at2759"/>
<feature type="compositionally biased region" description="Polar residues" evidence="1">
    <location>
        <begin position="16"/>
        <end position="34"/>
    </location>
</feature>
<sequence>MARKNDTSRKRRLSDSRNGPNSSKRQRQSTSEVSTTLYAAQDDVLVLGDGDFSFSRGLSKHRGTGRGLLATSFDSESQVHNKYSNAGECINAIRSAHGLVMHDVDATKLLALPRQVKTGAGLQTVPDFFQYIVFNFPHSGQQRVHVNRALLVDFFESARDRLKTHGEVHVTLKTRPPYSNWFIEDQAKAAGFVLKERRKFNIRLFPGYHHRTTDPQAKKFEPDLCVTYVFVVNRTKYPFQSSRAALDAASAEIATSAATQQQELAAAILNIAQANAAANKHQKQKDPVKVAPDGIATKLPTKSKGRKATRRRSRSDAAPNSRHVVNASHEKVPDVAPSTFSSALWKPLHRKSHGIF</sequence>
<dbReference type="EMBL" id="MBAD02000838">
    <property type="protein sequence ID" value="RLN62210.1"/>
    <property type="molecule type" value="Genomic_DNA"/>
</dbReference>
<dbReference type="PANTHER" id="PTHR11538:SF26">
    <property type="entry name" value="FERREDOXIN-FOLD ANTICODON-BINDING DOMAIN-CONTAINING PROTEIN 1"/>
    <property type="match status" value="1"/>
</dbReference>
<evidence type="ECO:0000313" key="5">
    <source>
        <dbReference type="Proteomes" id="UP000277300"/>
    </source>
</evidence>
<dbReference type="Pfam" id="PF10354">
    <property type="entry name" value="BMT5-like"/>
    <property type="match status" value="1"/>
</dbReference>
<protein>
    <recommendedName>
        <fullName evidence="2">25S rRNA (uridine-N(3))-methyltransferase BMT5-like domain-containing protein</fullName>
    </recommendedName>
</protein>
<feature type="compositionally biased region" description="Basic residues" evidence="1">
    <location>
        <begin position="301"/>
        <end position="313"/>
    </location>
</feature>
<feature type="region of interest" description="Disordered" evidence="1">
    <location>
        <begin position="1"/>
        <end position="34"/>
    </location>
</feature>
<evidence type="ECO:0000313" key="3">
    <source>
        <dbReference type="EMBL" id="RLN62210.1"/>
    </source>
</evidence>
<dbReference type="EMBL" id="MBDO02000002">
    <property type="protein sequence ID" value="RLN69755.1"/>
    <property type="molecule type" value="Genomic_DNA"/>
</dbReference>
<dbReference type="GO" id="GO:0070042">
    <property type="term" value="F:rRNA (uridine-N3-)-methyltransferase activity"/>
    <property type="evidence" value="ECO:0007669"/>
    <property type="project" value="InterPro"/>
</dbReference>
<feature type="domain" description="25S rRNA (uridine-N(3))-methyltransferase BMT5-like" evidence="2">
    <location>
        <begin position="45"/>
        <end position="211"/>
    </location>
</feature>
<dbReference type="InterPro" id="IPR019446">
    <property type="entry name" value="BMT5-like"/>
</dbReference>
<dbReference type="Proteomes" id="UP000277300">
    <property type="component" value="Unassembled WGS sequence"/>
</dbReference>